<keyword evidence="5" id="KW-1185">Reference proteome</keyword>
<organism evidence="4 5">
    <name type="scientific">Thermoleophilum album</name>
    <dbReference type="NCBI Taxonomy" id="29539"/>
    <lineage>
        <taxon>Bacteria</taxon>
        <taxon>Bacillati</taxon>
        <taxon>Actinomycetota</taxon>
        <taxon>Thermoleophilia</taxon>
        <taxon>Thermoleophilales</taxon>
        <taxon>Thermoleophilaceae</taxon>
        <taxon>Thermoleophilum</taxon>
    </lineage>
</organism>
<proteinExistence type="predicted"/>
<feature type="domain" description="Plastocyanin-like" evidence="3">
    <location>
        <begin position="118"/>
        <end position="230"/>
    </location>
</feature>
<keyword evidence="1" id="KW-1133">Transmembrane helix</keyword>
<dbReference type="InterPro" id="IPR011706">
    <property type="entry name" value="Cu-oxidase_C"/>
</dbReference>
<dbReference type="CDD" id="cd04202">
    <property type="entry name" value="CuRO_D2_2dMcoN_like"/>
    <property type="match status" value="1"/>
</dbReference>
<dbReference type="STRING" id="29539.SAMN02745716_2119"/>
<reference evidence="5" key="1">
    <citation type="submission" date="2016-10" db="EMBL/GenBank/DDBJ databases">
        <authorList>
            <person name="Varghese N."/>
            <person name="Submissions S."/>
        </authorList>
    </citation>
    <scope>NUCLEOTIDE SEQUENCE [LARGE SCALE GENOMIC DNA]</scope>
    <source>
        <strain evidence="5">ATCC 35263</strain>
    </source>
</reference>
<dbReference type="GO" id="GO:0016491">
    <property type="term" value="F:oxidoreductase activity"/>
    <property type="evidence" value="ECO:0007669"/>
    <property type="project" value="UniProtKB-KW"/>
</dbReference>
<accession>A0A1H6G191</accession>
<dbReference type="AlphaFoldDB" id="A0A1H6G191"/>
<keyword evidence="1" id="KW-0472">Membrane</keyword>
<dbReference type="PANTHER" id="PTHR11709">
    <property type="entry name" value="MULTI-COPPER OXIDASE"/>
    <property type="match status" value="1"/>
</dbReference>
<dbReference type="EMBL" id="FNWJ01000003">
    <property type="protein sequence ID" value="SEH16228.1"/>
    <property type="molecule type" value="Genomic_DNA"/>
</dbReference>
<evidence type="ECO:0000259" key="3">
    <source>
        <dbReference type="Pfam" id="PF07732"/>
    </source>
</evidence>
<dbReference type="CDD" id="cd13860">
    <property type="entry name" value="CuRO_1_2dMco_1"/>
    <property type="match status" value="1"/>
</dbReference>
<dbReference type="Pfam" id="PF07732">
    <property type="entry name" value="Cu-oxidase_3"/>
    <property type="match status" value="1"/>
</dbReference>
<evidence type="ECO:0000313" key="5">
    <source>
        <dbReference type="Proteomes" id="UP000222056"/>
    </source>
</evidence>
<dbReference type="InterPro" id="IPR011707">
    <property type="entry name" value="Cu-oxidase-like_N"/>
</dbReference>
<feature type="transmembrane region" description="Helical" evidence="1">
    <location>
        <begin position="26"/>
        <end position="50"/>
    </location>
</feature>
<protein>
    <submittedName>
        <fullName evidence="4">Multicopper oxidase</fullName>
    </submittedName>
</protein>
<keyword evidence="1" id="KW-0812">Transmembrane</keyword>
<feature type="domain" description="Plastocyanin-like" evidence="2">
    <location>
        <begin position="264"/>
        <end position="362"/>
    </location>
</feature>
<dbReference type="Proteomes" id="UP000222056">
    <property type="component" value="Unassembled WGS sequence"/>
</dbReference>
<dbReference type="InterPro" id="IPR045087">
    <property type="entry name" value="Cu-oxidase_fam"/>
</dbReference>
<dbReference type="InterPro" id="IPR008972">
    <property type="entry name" value="Cupredoxin"/>
</dbReference>
<evidence type="ECO:0000313" key="4">
    <source>
        <dbReference type="EMBL" id="SEH16228.1"/>
    </source>
</evidence>
<evidence type="ECO:0000256" key="1">
    <source>
        <dbReference type="SAM" id="Phobius"/>
    </source>
</evidence>
<dbReference type="OrthoDB" id="345021at2"/>
<name>A0A1H6G191_THEAL</name>
<dbReference type="Gene3D" id="2.60.40.420">
    <property type="entry name" value="Cupredoxins - blue copper proteins"/>
    <property type="match status" value="2"/>
</dbReference>
<evidence type="ECO:0000259" key="2">
    <source>
        <dbReference type="Pfam" id="PF07731"/>
    </source>
</evidence>
<gene>
    <name evidence="4" type="ORF">SAMN02745716_2119</name>
</gene>
<dbReference type="GO" id="GO:0005507">
    <property type="term" value="F:copper ion binding"/>
    <property type="evidence" value="ECO:0007669"/>
    <property type="project" value="InterPro"/>
</dbReference>
<dbReference type="SUPFAM" id="SSF49503">
    <property type="entry name" value="Cupredoxins"/>
    <property type="match status" value="2"/>
</dbReference>
<sequence>MAGRPAEVKTTETFVENTRQEEKLDVLPWLATAGVLLAVVAVALAAVALVRSGDEITAASTGMASMSAGGMDHMTPLPIDGIADPPSDRGNVPLNGVRRDGALEFTLDARPVWWRIFGRQRLAAWAYNGIVPGPVIRVRNGERVRVRFTNRLPEATTVHWHGVGVPNSQDGVPDVTQKPIQPGDTYTYEFTARPAGNPRGGGTFLYHSHVDEDRQMSAGLAGVLIIDPPAGAAPEYDTERTVVVSEWTADAASGRTRGVMEMEGMLPNFFTINGKSFPDTEPIRVRAGERVLLRLVNAGQFEHPLHLHGTSFEVVARDGHAVRPEGRRDSITLASGERADIAFALPRGKWAFHCHIGHHQTNDGEGPGGLFTIVEAS</sequence>
<dbReference type="RefSeq" id="WP_093119055.1">
    <property type="nucleotide sequence ID" value="NZ_FNWJ01000003.1"/>
</dbReference>
<dbReference type="Pfam" id="PF07731">
    <property type="entry name" value="Cu-oxidase_2"/>
    <property type="match status" value="1"/>
</dbReference>